<feature type="compositionally biased region" description="Polar residues" evidence="1">
    <location>
        <begin position="74"/>
        <end position="87"/>
    </location>
</feature>
<protein>
    <submittedName>
        <fullName evidence="2">Uncharacterized protein</fullName>
    </submittedName>
</protein>
<reference evidence="2" key="2">
    <citation type="submission" date="2023-05" db="EMBL/GenBank/DDBJ databases">
        <authorList>
            <consortium name="Lawrence Berkeley National Laboratory"/>
            <person name="Steindorff A."/>
            <person name="Hensen N."/>
            <person name="Bonometti L."/>
            <person name="Westerberg I."/>
            <person name="Brannstrom I.O."/>
            <person name="Guillou S."/>
            <person name="Cros-Aarteil S."/>
            <person name="Calhoun S."/>
            <person name="Haridas S."/>
            <person name="Kuo A."/>
            <person name="Mondo S."/>
            <person name="Pangilinan J."/>
            <person name="Riley R."/>
            <person name="Labutti K."/>
            <person name="Andreopoulos B."/>
            <person name="Lipzen A."/>
            <person name="Chen C."/>
            <person name="Yanf M."/>
            <person name="Daum C."/>
            <person name="Ng V."/>
            <person name="Clum A."/>
            <person name="Ohm R."/>
            <person name="Martin F."/>
            <person name="Silar P."/>
            <person name="Natvig D."/>
            <person name="Lalanne C."/>
            <person name="Gautier V."/>
            <person name="Ament-Velasquez S.L."/>
            <person name="Kruys A."/>
            <person name="Hutchinson M.I."/>
            <person name="Powell A.J."/>
            <person name="Barry K."/>
            <person name="Miller A.N."/>
            <person name="Grigoriev I.V."/>
            <person name="Debuchy R."/>
            <person name="Gladieux P."/>
            <person name="Thoren M.H."/>
            <person name="Johannesson H."/>
        </authorList>
    </citation>
    <scope>NUCLEOTIDE SEQUENCE</scope>
    <source>
        <strain evidence="2">CBS 532.94</strain>
    </source>
</reference>
<comment type="caution">
    <text evidence="2">The sequence shown here is derived from an EMBL/GenBank/DDBJ whole genome shotgun (WGS) entry which is preliminary data.</text>
</comment>
<reference evidence="2" key="1">
    <citation type="journal article" date="2023" name="Mol. Phylogenet. Evol.">
        <title>Genome-scale phylogeny and comparative genomics of the fungal order Sordariales.</title>
        <authorList>
            <person name="Hensen N."/>
            <person name="Bonometti L."/>
            <person name="Westerberg I."/>
            <person name="Brannstrom I.O."/>
            <person name="Guillou S."/>
            <person name="Cros-Aarteil S."/>
            <person name="Calhoun S."/>
            <person name="Haridas S."/>
            <person name="Kuo A."/>
            <person name="Mondo S."/>
            <person name="Pangilinan J."/>
            <person name="Riley R."/>
            <person name="LaButti K."/>
            <person name="Andreopoulos B."/>
            <person name="Lipzen A."/>
            <person name="Chen C."/>
            <person name="Yan M."/>
            <person name="Daum C."/>
            <person name="Ng V."/>
            <person name="Clum A."/>
            <person name="Steindorff A."/>
            <person name="Ohm R.A."/>
            <person name="Martin F."/>
            <person name="Silar P."/>
            <person name="Natvig D.O."/>
            <person name="Lalanne C."/>
            <person name="Gautier V."/>
            <person name="Ament-Velasquez S.L."/>
            <person name="Kruys A."/>
            <person name="Hutchinson M.I."/>
            <person name="Powell A.J."/>
            <person name="Barry K."/>
            <person name="Miller A.N."/>
            <person name="Grigoriev I.V."/>
            <person name="Debuchy R."/>
            <person name="Gladieux P."/>
            <person name="Hiltunen Thoren M."/>
            <person name="Johannesson H."/>
        </authorList>
    </citation>
    <scope>NUCLEOTIDE SEQUENCE</scope>
    <source>
        <strain evidence="2">CBS 532.94</strain>
    </source>
</reference>
<organism evidence="2 3">
    <name type="scientific">Achaetomium macrosporum</name>
    <dbReference type="NCBI Taxonomy" id="79813"/>
    <lineage>
        <taxon>Eukaryota</taxon>
        <taxon>Fungi</taxon>
        <taxon>Dikarya</taxon>
        <taxon>Ascomycota</taxon>
        <taxon>Pezizomycotina</taxon>
        <taxon>Sordariomycetes</taxon>
        <taxon>Sordariomycetidae</taxon>
        <taxon>Sordariales</taxon>
        <taxon>Chaetomiaceae</taxon>
        <taxon>Achaetomium</taxon>
    </lineage>
</organism>
<feature type="compositionally biased region" description="Basic and acidic residues" evidence="1">
    <location>
        <begin position="58"/>
        <end position="73"/>
    </location>
</feature>
<proteinExistence type="predicted"/>
<evidence type="ECO:0000313" key="3">
    <source>
        <dbReference type="Proteomes" id="UP001303760"/>
    </source>
</evidence>
<sequence length="244" mass="27694">MPYDNIQDEIVVKIPHTTANLPTPEAAHKPQPPSDKDRQQRLDNDDSREIQGEAPVPPDHHLAPYTGHAHEDPTQPTTSATDKSTGGSADEPNEPSSSRPRRGNAKYRTDGYYTKLAKGQLPGQSFYTAHLTESPMRTPRITIALSHIKIDHDIETSRRVDFPKNYRQTARLNNFNEWWLPAMRQQDDSLIAKKVYDLVPKRPRMIVLPSKWVFDEKVDPTTGTTTARARWVVCSNFDQGSWDS</sequence>
<gene>
    <name evidence="2" type="ORF">C8A03DRAFT_20053</name>
</gene>
<dbReference type="AlphaFoldDB" id="A0AAN7BZU1"/>
<feature type="region of interest" description="Disordered" evidence="1">
    <location>
        <begin position="1"/>
        <end position="107"/>
    </location>
</feature>
<evidence type="ECO:0000256" key="1">
    <source>
        <dbReference type="SAM" id="MobiDB-lite"/>
    </source>
</evidence>
<accession>A0AAN7BZU1</accession>
<evidence type="ECO:0000313" key="2">
    <source>
        <dbReference type="EMBL" id="KAK4232708.1"/>
    </source>
</evidence>
<name>A0AAN7BZU1_9PEZI</name>
<keyword evidence="3" id="KW-1185">Reference proteome</keyword>
<dbReference type="EMBL" id="MU861002">
    <property type="protein sequence ID" value="KAK4232708.1"/>
    <property type="molecule type" value="Genomic_DNA"/>
</dbReference>
<feature type="compositionally biased region" description="Basic and acidic residues" evidence="1">
    <location>
        <begin position="34"/>
        <end position="51"/>
    </location>
</feature>
<dbReference type="Proteomes" id="UP001303760">
    <property type="component" value="Unassembled WGS sequence"/>
</dbReference>